<dbReference type="EnsemblMetazoa" id="AGAP008712-RA">
    <property type="protein sequence ID" value="AGAP008712-PA"/>
    <property type="gene ID" value="AGAP008712"/>
</dbReference>
<reference evidence="12 13" key="1">
    <citation type="journal article" date="2002" name="Science">
        <title>The genome sequence of the malaria mosquito Anopheles gambiae.</title>
        <authorList>
            <person name="Holt R.A."/>
            <person name="Subramanian G.M."/>
            <person name="Halpern A."/>
            <person name="Sutton G.G."/>
            <person name="Charlab R."/>
            <person name="Nusskern D.R."/>
            <person name="Wincker P."/>
            <person name="Clark A.G."/>
            <person name="Ribeiro J.M."/>
            <person name="Wides R."/>
            <person name="Salzberg S.L."/>
            <person name="Loftus B."/>
            <person name="Yandell M."/>
            <person name="Majoros W.H."/>
            <person name="Rusch D.B."/>
            <person name="Lai Z."/>
            <person name="Kraft C.L."/>
            <person name="Abril J.F."/>
            <person name="Anthouard V."/>
            <person name="Arensburger P."/>
            <person name="Atkinson P.W."/>
            <person name="Baden H."/>
            <person name="de Berardinis V."/>
            <person name="Baldwin D."/>
            <person name="Benes V."/>
            <person name="Biedler J."/>
            <person name="Blass C."/>
            <person name="Bolanos R."/>
            <person name="Boscus D."/>
            <person name="Barnstead M."/>
            <person name="Cai S."/>
            <person name="Center A."/>
            <person name="Chaturverdi K."/>
            <person name="Christophides G.K."/>
            <person name="Chrystal M.A."/>
            <person name="Clamp M."/>
            <person name="Cravchik A."/>
            <person name="Curwen V."/>
            <person name="Dana A."/>
            <person name="Delcher A."/>
            <person name="Dew I."/>
            <person name="Evans C.A."/>
            <person name="Flanigan M."/>
            <person name="Grundschober-Freimoser A."/>
            <person name="Friedli L."/>
            <person name="Gu Z."/>
            <person name="Guan P."/>
            <person name="Guigo R."/>
            <person name="Hillenmeyer M.E."/>
            <person name="Hladun S.L."/>
            <person name="Hogan J.R."/>
            <person name="Hong Y.S."/>
            <person name="Hoover J."/>
            <person name="Jaillon O."/>
            <person name="Ke Z."/>
            <person name="Kodira C."/>
            <person name="Kokoza E."/>
            <person name="Koutsos A."/>
            <person name="Letunic I."/>
            <person name="Levitsky A."/>
            <person name="Liang Y."/>
            <person name="Lin J.J."/>
            <person name="Lobo N.F."/>
            <person name="Lopez J.R."/>
            <person name="Malek J.A."/>
            <person name="McIntosh T.C."/>
            <person name="Meister S."/>
            <person name="Miller J."/>
            <person name="Mobarry C."/>
            <person name="Mongin E."/>
            <person name="Murphy S.D."/>
            <person name="O'Brochta D.A."/>
            <person name="Pfannkoch C."/>
            <person name="Qi R."/>
            <person name="Regier M.A."/>
            <person name="Remington K."/>
            <person name="Shao H."/>
            <person name="Sharakhova M.V."/>
            <person name="Sitter C.D."/>
            <person name="Shetty J."/>
            <person name="Smith T.J."/>
            <person name="Strong R."/>
            <person name="Sun J."/>
            <person name="Thomasova D."/>
            <person name="Ton L.Q."/>
            <person name="Topalis P."/>
            <person name="Tu Z."/>
            <person name="Unger M.F."/>
            <person name="Walenz B."/>
            <person name="Wang A."/>
            <person name="Wang J."/>
            <person name="Wang M."/>
            <person name="Wang X."/>
            <person name="Woodford K.J."/>
            <person name="Wortman J.R."/>
            <person name="Wu M."/>
            <person name="Yao A."/>
            <person name="Zdobnov E.M."/>
            <person name="Zhang H."/>
            <person name="Zhao Q."/>
            <person name="Zhao S."/>
            <person name="Zhu S.C."/>
            <person name="Zhimulev I."/>
            <person name="Coluzzi M."/>
            <person name="della Torre A."/>
            <person name="Roth C.W."/>
            <person name="Louis C."/>
            <person name="Kalush F."/>
            <person name="Mural R.J."/>
            <person name="Myers E.W."/>
            <person name="Adams M.D."/>
            <person name="Smith H.O."/>
            <person name="Broder S."/>
            <person name="Gardner M.J."/>
            <person name="Fraser C.M."/>
            <person name="Birney E."/>
            <person name="Bork P."/>
            <person name="Brey P.T."/>
            <person name="Venter J.C."/>
            <person name="Weissenbach J."/>
            <person name="Kafatos F.C."/>
            <person name="Collins F.H."/>
            <person name="Hoffman S.L."/>
        </authorList>
    </citation>
    <scope>NUCLEOTIDE SEQUENCE [LARGE SCALE GENOMIC DNA]</scope>
    <source>
        <strain evidence="12 13">PEST</strain>
    </source>
</reference>
<dbReference type="CDD" id="cd17403">
    <property type="entry name" value="MFS_SLCO4_OATP4"/>
    <property type="match status" value="1"/>
</dbReference>
<dbReference type="InterPro" id="IPR004156">
    <property type="entry name" value="OATP"/>
</dbReference>
<feature type="transmembrane region" description="Helical" evidence="8">
    <location>
        <begin position="103"/>
        <end position="123"/>
    </location>
</feature>
<dbReference type="PROSITE" id="PS50850">
    <property type="entry name" value="MFS"/>
    <property type="match status" value="1"/>
</dbReference>
<evidence type="ECO:0000256" key="6">
    <source>
        <dbReference type="ARBA" id="ARBA00023136"/>
    </source>
</evidence>
<feature type="transmembrane region" description="Helical" evidence="8">
    <location>
        <begin position="174"/>
        <end position="194"/>
    </location>
</feature>
<dbReference type="GO" id="GO:0006811">
    <property type="term" value="P:monoatomic ion transport"/>
    <property type="evidence" value="ECO:0007669"/>
    <property type="project" value="UniProtKB-KW"/>
</dbReference>
<feature type="transmembrane region" description="Helical" evidence="8">
    <location>
        <begin position="486"/>
        <end position="507"/>
    </location>
</feature>
<evidence type="ECO:0000313" key="13">
    <source>
        <dbReference type="Proteomes" id="UP000007062"/>
    </source>
</evidence>
<dbReference type="SUPFAM" id="SSF100895">
    <property type="entry name" value="Kazal-type serine protease inhibitors"/>
    <property type="match status" value="1"/>
</dbReference>
<feature type="transmembrane region" description="Helical" evidence="8">
    <location>
        <begin position="416"/>
        <end position="438"/>
    </location>
</feature>
<dbReference type="SUPFAM" id="SSF103473">
    <property type="entry name" value="MFS general substrate transporter"/>
    <property type="match status" value="2"/>
</dbReference>
<comment type="similarity">
    <text evidence="2 8">Belongs to the organo anion transporter (TC 2.A.60) family.</text>
</comment>
<keyword evidence="7" id="KW-1015">Disulfide bond</keyword>
<dbReference type="FunCoup" id="A0A1S4GZ11">
    <property type="interactions" value="83"/>
</dbReference>
<evidence type="ECO:0000256" key="1">
    <source>
        <dbReference type="ARBA" id="ARBA00004651"/>
    </source>
</evidence>
<feature type="region of interest" description="Disordered" evidence="9">
    <location>
        <begin position="1"/>
        <end position="46"/>
    </location>
</feature>
<proteinExistence type="inferred from homology"/>
<sequence length="783" mass="84977">MSTTSSWDDSVKMSSNNAPNSAATTPSTGGTTVQTESTKCGGSYGAPSSPIALEEGGCPPIKVAAGDEEPALQRPATPPPRAYHCGWFALRPKWMERFMTPKWALFWLCWAGAVQGLVVNGFINVVITTIERRFGLRSTQTGLVASGYDIASFLCLVPVSYFGGRLGASKPRWIGWGVAVMGLGAFVFALPHFLVGQYRATNSDQNVCTLATALVTNGTGASVEALTELVGCNHDTVSPLANGGQGPTSDSENLSWNVWFFFTAQLLLGAGASPLYTLGVTYIDENVSKKMSSVYLGIYYTMAVVGPAAGYVIGGQLLLFYTDMFVVDATTLGLTPHSKVWVGAWWIGFVFMAAFCLLLSVPILAYPPALPGSEKLQKVSEAHRGGDDGDGERSQETFTKIKQIPRALLALLRNPTFFFLNLAGASEGLVISGFAVFLPKLIENQFSVTAVWSALLMGIITVPAGGGGTFLGGYLVKKLHLSCSGIIKFCLFATIFAALFTVCFFLSCPNLTFAGVTAPYFPHENLDTPYARSTEPRDLYYLPKNLDNACNDRCACSRRNYEPICGADGIMYYSPCHAGCSEEINLENAKVYRDCTCINATFHGEQSALYGGGSYDAVNTMCQSRCDHLWIFVMLCFLVMFFTFLATMPALSATLRCVHDDQRSFALGIQWIKVRVLGTIPAPMIFGRLIDETCILWQESSCDDHGACLVYDNAFMSKYMLLLALIGKACSILFFFGAWFYYIPPKTITNGDTATHQKQTDNTTSQQKVPPNGHINPAGVEKY</sequence>
<feature type="compositionally biased region" description="Polar residues" evidence="9">
    <location>
        <begin position="753"/>
        <end position="769"/>
    </location>
</feature>
<evidence type="ECO:0000256" key="7">
    <source>
        <dbReference type="ARBA" id="ARBA00023157"/>
    </source>
</evidence>
<dbReference type="GO" id="GO:0043252">
    <property type="term" value="P:sodium-independent organic anion transport"/>
    <property type="evidence" value="ECO:0000318"/>
    <property type="project" value="GO_Central"/>
</dbReference>
<keyword evidence="4 8" id="KW-0812">Transmembrane</keyword>
<feature type="transmembrane region" description="Helical" evidence="8">
    <location>
        <begin position="629"/>
        <end position="655"/>
    </location>
</feature>
<protein>
    <recommendedName>
        <fullName evidence="8">Solute carrier organic anion transporter family member</fullName>
    </recommendedName>
</protein>
<reference evidence="12 13" key="2">
    <citation type="journal article" date="2004" name="Trends Parasitol.">
        <title>The Anopheles gambiae genome: an update.</title>
        <authorList>
            <person name="Mongin E."/>
            <person name="Louis C."/>
            <person name="Holt R.A."/>
            <person name="Birney E."/>
            <person name="Collins F.H."/>
        </authorList>
    </citation>
    <scope>NUCLEOTIDE SEQUENCE [LARGE SCALE GENOMIC DNA]</scope>
    <source>
        <strain evidence="12 13">PEST</strain>
    </source>
</reference>
<keyword evidence="6 8" id="KW-0472">Membrane</keyword>
<dbReference type="GO" id="GO:0015347">
    <property type="term" value="F:sodium-independent organic anion transmembrane transporter activity"/>
    <property type="evidence" value="ECO:0000318"/>
    <property type="project" value="GO_Central"/>
</dbReference>
<feature type="transmembrane region" description="Helical" evidence="8">
    <location>
        <begin position="450"/>
        <end position="474"/>
    </location>
</feature>
<evidence type="ECO:0000256" key="3">
    <source>
        <dbReference type="ARBA" id="ARBA00022475"/>
    </source>
</evidence>
<dbReference type="EMBL" id="AAAB01008944">
    <property type="status" value="NOT_ANNOTATED_CDS"/>
    <property type="molecule type" value="Genomic_DNA"/>
</dbReference>
<dbReference type="PROSITE" id="PS51465">
    <property type="entry name" value="KAZAL_2"/>
    <property type="match status" value="1"/>
</dbReference>
<dbReference type="VEuPathDB" id="VectorBase:AGAMI1_012141"/>
<evidence type="ECO:0000256" key="5">
    <source>
        <dbReference type="ARBA" id="ARBA00022989"/>
    </source>
</evidence>
<dbReference type="PANTHER" id="PTHR11388:SF100">
    <property type="entry name" value="SOLUTE CARRIER ORGANIC ANION TRANSPORTER FAMILY MEMBER 4A1"/>
    <property type="match status" value="1"/>
</dbReference>
<evidence type="ECO:0000259" key="11">
    <source>
        <dbReference type="PROSITE" id="PS51465"/>
    </source>
</evidence>
<dbReference type="Proteomes" id="UP000007062">
    <property type="component" value="Chromosome 3R"/>
</dbReference>
<evidence type="ECO:0000256" key="8">
    <source>
        <dbReference type="RuleBase" id="RU362056"/>
    </source>
</evidence>
<feature type="compositionally biased region" description="Polar residues" evidence="9">
    <location>
        <begin position="1"/>
        <end position="20"/>
    </location>
</feature>
<feature type="transmembrane region" description="Helical" evidence="8">
    <location>
        <begin position="295"/>
        <end position="321"/>
    </location>
</feature>
<feature type="transmembrane region" description="Helical" evidence="8">
    <location>
        <begin position="341"/>
        <end position="366"/>
    </location>
</feature>
<dbReference type="InterPro" id="IPR036058">
    <property type="entry name" value="Kazal_dom_sf"/>
</dbReference>
<evidence type="ECO:0000256" key="2">
    <source>
        <dbReference type="ARBA" id="ARBA00009657"/>
    </source>
</evidence>
<keyword evidence="8" id="KW-0813">Transport</keyword>
<feature type="domain" description="Kazal-like" evidence="11">
    <location>
        <begin position="544"/>
        <end position="599"/>
    </location>
</feature>
<evidence type="ECO:0000256" key="9">
    <source>
        <dbReference type="SAM" id="MobiDB-lite"/>
    </source>
</evidence>
<comment type="subcellular location">
    <subcellularLocation>
        <location evidence="1 8">Cell membrane</location>
        <topology evidence="1 8">Multi-pass membrane protein</topology>
    </subcellularLocation>
</comment>
<keyword evidence="5 8" id="KW-1133">Transmembrane helix</keyword>
<keyword evidence="13" id="KW-1185">Reference proteome</keyword>
<feature type="domain" description="Major facilitator superfamily (MFS) profile" evidence="10">
    <location>
        <begin position="104"/>
        <end position="746"/>
    </location>
</feature>
<dbReference type="InterPro" id="IPR002350">
    <property type="entry name" value="Kazal_dom"/>
</dbReference>
<keyword evidence="3" id="KW-1003">Cell membrane</keyword>
<dbReference type="Pfam" id="PF07648">
    <property type="entry name" value="Kazal_2"/>
    <property type="match status" value="1"/>
</dbReference>
<dbReference type="GO" id="GO:0016323">
    <property type="term" value="C:basolateral plasma membrane"/>
    <property type="evidence" value="ECO:0000318"/>
    <property type="project" value="GO_Central"/>
</dbReference>
<accession>A0A1S4GZ11</accession>
<feature type="compositionally biased region" description="Low complexity" evidence="9">
    <location>
        <begin position="21"/>
        <end position="32"/>
    </location>
</feature>
<feature type="transmembrane region" description="Helical" evidence="8">
    <location>
        <begin position="143"/>
        <end position="162"/>
    </location>
</feature>
<organism evidence="12 13">
    <name type="scientific">Anopheles gambiae</name>
    <name type="common">African malaria mosquito</name>
    <dbReference type="NCBI Taxonomy" id="7165"/>
    <lineage>
        <taxon>Eukaryota</taxon>
        <taxon>Metazoa</taxon>
        <taxon>Ecdysozoa</taxon>
        <taxon>Arthropoda</taxon>
        <taxon>Hexapoda</taxon>
        <taxon>Insecta</taxon>
        <taxon>Pterygota</taxon>
        <taxon>Neoptera</taxon>
        <taxon>Endopterygota</taxon>
        <taxon>Diptera</taxon>
        <taxon>Nematocera</taxon>
        <taxon>Culicoidea</taxon>
        <taxon>Culicidae</taxon>
        <taxon>Anophelinae</taxon>
        <taxon>Anopheles</taxon>
    </lineage>
</organism>
<dbReference type="NCBIfam" id="TIGR00805">
    <property type="entry name" value="oat"/>
    <property type="match status" value="1"/>
</dbReference>
<comment type="caution">
    <text evidence="8">Lacks conserved residue(s) required for the propagation of feature annotation.</text>
</comment>
<dbReference type="InParanoid" id="A0A1S4GZ11"/>
<reference evidence="12" key="3">
    <citation type="submission" date="2020-05" db="UniProtKB">
        <authorList>
            <consortium name="EnsemblMetazoa"/>
        </authorList>
    </citation>
    <scope>IDENTIFICATION</scope>
    <source>
        <strain evidence="12">PEST</strain>
    </source>
</reference>
<feature type="transmembrane region" description="Helical" evidence="8">
    <location>
        <begin position="719"/>
        <end position="742"/>
    </location>
</feature>
<evidence type="ECO:0000256" key="4">
    <source>
        <dbReference type="ARBA" id="ARBA00022692"/>
    </source>
</evidence>
<feature type="transmembrane region" description="Helical" evidence="8">
    <location>
        <begin position="258"/>
        <end position="283"/>
    </location>
</feature>
<dbReference type="Gene3D" id="1.20.1250.20">
    <property type="entry name" value="MFS general substrate transporter like domains"/>
    <property type="match status" value="1"/>
</dbReference>
<evidence type="ECO:0000313" key="12">
    <source>
        <dbReference type="EnsemblMetazoa" id="AGAP008712-PA"/>
    </source>
</evidence>
<dbReference type="VEuPathDB" id="VectorBase:AGAP008712"/>
<dbReference type="AlphaFoldDB" id="A0A1S4GZ11"/>
<dbReference type="InterPro" id="IPR020846">
    <property type="entry name" value="MFS_dom"/>
</dbReference>
<keyword evidence="8" id="KW-0406">Ion transport</keyword>
<name>A0A1S4GZ11_ANOGA</name>
<dbReference type="Gene3D" id="3.30.60.30">
    <property type="match status" value="1"/>
</dbReference>
<dbReference type="InterPro" id="IPR036259">
    <property type="entry name" value="MFS_trans_sf"/>
</dbReference>
<dbReference type="Pfam" id="PF03137">
    <property type="entry name" value="OATP"/>
    <property type="match status" value="1"/>
</dbReference>
<evidence type="ECO:0000259" key="10">
    <source>
        <dbReference type="PROSITE" id="PS50850"/>
    </source>
</evidence>
<dbReference type="PANTHER" id="PTHR11388">
    <property type="entry name" value="ORGANIC ANION TRANSPORTER"/>
    <property type="match status" value="1"/>
</dbReference>
<feature type="region of interest" description="Disordered" evidence="9">
    <location>
        <begin position="753"/>
        <end position="783"/>
    </location>
</feature>